<evidence type="ECO:0000313" key="4">
    <source>
        <dbReference type="Proteomes" id="UP000587586"/>
    </source>
</evidence>
<organism evidence="3 4">
    <name type="scientific">Geomonas limicola</name>
    <dbReference type="NCBI Taxonomy" id="2740186"/>
    <lineage>
        <taxon>Bacteria</taxon>
        <taxon>Pseudomonadati</taxon>
        <taxon>Thermodesulfobacteriota</taxon>
        <taxon>Desulfuromonadia</taxon>
        <taxon>Geobacterales</taxon>
        <taxon>Geobacteraceae</taxon>
        <taxon>Geomonas</taxon>
    </lineage>
</organism>
<sequence length="239" mass="25014">MSLILDALRKMEQDRNSRRGAAHDLRPEVLRYRRAPAVERRFPLRWVSLGVVLLVAGLGAGYLVTGGLGARRHAAMPVSAAPVEQAPAAAAPATPVPVPQPAANLPAPAPVANSKAAPQPVRPPFAAGLKEVPGAASEAPGEARSVAPERPIPSVRRERPAPAASQAVQQTVPTGGGDITVSGIAWQDERNLRRAVLNGNLVGEGAQVAGARVVEIREDRVRLSRNGQVFDVLLSSAAR</sequence>
<keyword evidence="2" id="KW-1133">Transmembrane helix</keyword>
<evidence type="ECO:0000313" key="3">
    <source>
        <dbReference type="EMBL" id="GFO67142.1"/>
    </source>
</evidence>
<keyword evidence="2" id="KW-0472">Membrane</keyword>
<evidence type="ECO:0000256" key="2">
    <source>
        <dbReference type="SAM" id="Phobius"/>
    </source>
</evidence>
<feature type="transmembrane region" description="Helical" evidence="2">
    <location>
        <begin position="46"/>
        <end position="64"/>
    </location>
</feature>
<name>A0A6V8N3M0_9BACT</name>
<accession>A0A6V8N3M0</accession>
<dbReference type="EMBL" id="BLXZ01000001">
    <property type="protein sequence ID" value="GFO67142.1"/>
    <property type="molecule type" value="Genomic_DNA"/>
</dbReference>
<dbReference type="RefSeq" id="WP_183359661.1">
    <property type="nucleotide sequence ID" value="NZ_BLXZ01000001.1"/>
</dbReference>
<evidence type="ECO:0000256" key="1">
    <source>
        <dbReference type="SAM" id="MobiDB-lite"/>
    </source>
</evidence>
<feature type="region of interest" description="Disordered" evidence="1">
    <location>
        <begin position="107"/>
        <end position="175"/>
    </location>
</feature>
<keyword evidence="2" id="KW-0812">Transmembrane</keyword>
<dbReference type="AlphaFoldDB" id="A0A6V8N3M0"/>
<comment type="caution">
    <text evidence="3">The sequence shown here is derived from an EMBL/GenBank/DDBJ whole genome shotgun (WGS) entry which is preliminary data.</text>
</comment>
<gene>
    <name evidence="3" type="ORF">GMLC_07210</name>
</gene>
<keyword evidence="4" id="KW-1185">Reference proteome</keyword>
<dbReference type="Proteomes" id="UP000587586">
    <property type="component" value="Unassembled WGS sequence"/>
</dbReference>
<proteinExistence type="predicted"/>
<protein>
    <submittedName>
        <fullName evidence="3">Uncharacterized protein</fullName>
    </submittedName>
</protein>
<reference evidence="4" key="1">
    <citation type="submission" date="2020-06" db="EMBL/GenBank/DDBJ databases">
        <title>Draft genomic sequecing of Geomonas sp. Red745.</title>
        <authorList>
            <person name="Itoh H."/>
            <person name="Xu Z.X."/>
            <person name="Ushijima N."/>
            <person name="Masuda Y."/>
            <person name="Shiratori Y."/>
            <person name="Senoo K."/>
        </authorList>
    </citation>
    <scope>NUCLEOTIDE SEQUENCE [LARGE SCALE GENOMIC DNA]</scope>
    <source>
        <strain evidence="4">Red745</strain>
    </source>
</reference>